<evidence type="ECO:0000313" key="1">
    <source>
        <dbReference type="EMBL" id="KAI8013338.1"/>
    </source>
</evidence>
<reference evidence="1 2" key="1">
    <citation type="journal article" date="2022" name="Plant J.">
        <title>Chromosome-level genome of Camellia lanceoleosa provides a valuable resource for understanding genome evolution and self-incompatibility.</title>
        <authorList>
            <person name="Gong W."/>
            <person name="Xiao S."/>
            <person name="Wang L."/>
            <person name="Liao Z."/>
            <person name="Chang Y."/>
            <person name="Mo W."/>
            <person name="Hu G."/>
            <person name="Li W."/>
            <person name="Zhao G."/>
            <person name="Zhu H."/>
            <person name="Hu X."/>
            <person name="Ji K."/>
            <person name="Xiang X."/>
            <person name="Song Q."/>
            <person name="Yuan D."/>
            <person name="Jin S."/>
            <person name="Zhang L."/>
        </authorList>
    </citation>
    <scope>NUCLEOTIDE SEQUENCE [LARGE SCALE GENOMIC DNA]</scope>
    <source>
        <strain evidence="1">SQ_2022a</strain>
    </source>
</reference>
<dbReference type="EMBL" id="CM045761">
    <property type="protein sequence ID" value="KAI8013338.1"/>
    <property type="molecule type" value="Genomic_DNA"/>
</dbReference>
<accession>A0ACC0HI76</accession>
<proteinExistence type="predicted"/>
<dbReference type="Proteomes" id="UP001060215">
    <property type="component" value="Chromosome 4"/>
</dbReference>
<gene>
    <name evidence="1" type="ORF">LOK49_LG05G00455</name>
</gene>
<keyword evidence="2" id="KW-1185">Reference proteome</keyword>
<organism evidence="1 2">
    <name type="scientific">Camellia lanceoleosa</name>
    <dbReference type="NCBI Taxonomy" id="1840588"/>
    <lineage>
        <taxon>Eukaryota</taxon>
        <taxon>Viridiplantae</taxon>
        <taxon>Streptophyta</taxon>
        <taxon>Embryophyta</taxon>
        <taxon>Tracheophyta</taxon>
        <taxon>Spermatophyta</taxon>
        <taxon>Magnoliopsida</taxon>
        <taxon>eudicotyledons</taxon>
        <taxon>Gunneridae</taxon>
        <taxon>Pentapetalae</taxon>
        <taxon>asterids</taxon>
        <taxon>Ericales</taxon>
        <taxon>Theaceae</taxon>
        <taxon>Camellia</taxon>
    </lineage>
</organism>
<protein>
    <submittedName>
        <fullName evidence="1">Uncharacterized protein</fullName>
    </submittedName>
</protein>
<comment type="caution">
    <text evidence="1">The sequence shown here is derived from an EMBL/GenBank/DDBJ whole genome shotgun (WGS) entry which is preliminary data.</text>
</comment>
<sequence>MAEENQEIKLPQGQIGHESTVLPPSRSRKTTWPEVVGLPAEEAERKIKEEMPGVRIQVVLPNCFVTMDFNQQRVRLHVDSSGKVARPPKIG</sequence>
<evidence type="ECO:0000313" key="2">
    <source>
        <dbReference type="Proteomes" id="UP001060215"/>
    </source>
</evidence>
<name>A0ACC0HI76_9ERIC</name>